<evidence type="ECO:0000256" key="1">
    <source>
        <dbReference type="SAM" id="MobiDB-lite"/>
    </source>
</evidence>
<organism evidence="2">
    <name type="scientific">Fundidesulfovibrio putealis</name>
    <dbReference type="NCBI Taxonomy" id="270496"/>
    <lineage>
        <taxon>Bacteria</taxon>
        <taxon>Pseudomonadati</taxon>
        <taxon>Thermodesulfobacteriota</taxon>
        <taxon>Desulfovibrionia</taxon>
        <taxon>Desulfovibrionales</taxon>
        <taxon>Desulfovibrionaceae</taxon>
        <taxon>Fundidesulfovibrio</taxon>
    </lineage>
</organism>
<dbReference type="AlphaFoldDB" id="A0A7C4AGJ7"/>
<feature type="compositionally biased region" description="Low complexity" evidence="1">
    <location>
        <begin position="1"/>
        <end position="16"/>
    </location>
</feature>
<accession>A0A7C4AGJ7</accession>
<feature type="region of interest" description="Disordered" evidence="1">
    <location>
        <begin position="1"/>
        <end position="21"/>
    </location>
</feature>
<proteinExistence type="predicted"/>
<dbReference type="EMBL" id="DSRP01000323">
    <property type="protein sequence ID" value="HGG92227.1"/>
    <property type="molecule type" value="Genomic_DNA"/>
</dbReference>
<sequence>MLPTTTKTITTPTAPRTGRHTGKGLARQLYEYTVFGEDAHGQAFHSERLVVAPDHASAQDFAREDARTWFRDWWPTWTTAENDLPDRWAASSRGQSRFPWASLTDPASPDDLCVPGADGSTYAVRLRLLPGRMDQPAADARVPRA</sequence>
<comment type="caution">
    <text evidence="2">The sequence shown here is derived from an EMBL/GenBank/DDBJ whole genome shotgun (WGS) entry which is preliminary data.</text>
</comment>
<evidence type="ECO:0000313" key="2">
    <source>
        <dbReference type="EMBL" id="HGG92227.1"/>
    </source>
</evidence>
<gene>
    <name evidence="2" type="ORF">ENR59_04670</name>
</gene>
<name>A0A7C4AGJ7_9BACT</name>
<reference evidence="2" key="1">
    <citation type="journal article" date="2020" name="mSystems">
        <title>Genome- and Community-Level Interaction Insights into Carbon Utilization and Element Cycling Functions of Hydrothermarchaeota in Hydrothermal Sediment.</title>
        <authorList>
            <person name="Zhou Z."/>
            <person name="Liu Y."/>
            <person name="Xu W."/>
            <person name="Pan J."/>
            <person name="Luo Z.H."/>
            <person name="Li M."/>
        </authorList>
    </citation>
    <scope>NUCLEOTIDE SEQUENCE [LARGE SCALE GENOMIC DNA]</scope>
    <source>
        <strain evidence="2">SpSt-413</strain>
    </source>
</reference>
<protein>
    <submittedName>
        <fullName evidence="2">Uncharacterized protein</fullName>
    </submittedName>
</protein>